<protein>
    <recommendedName>
        <fullName evidence="2">E3 ubiquitin-protein ligase ARIH1-like UBA-like domain-containing protein</fullName>
    </recommendedName>
</protein>
<dbReference type="Proteomes" id="UP000005408">
    <property type="component" value="Unassembled WGS sequence"/>
</dbReference>
<dbReference type="AlphaFoldDB" id="A0A8W8I271"/>
<accession>A0A8W8I271</accession>
<proteinExistence type="predicted"/>
<dbReference type="InterPro" id="IPR048962">
    <property type="entry name" value="ARIH1-like_UBL"/>
</dbReference>
<evidence type="ECO:0000313" key="3">
    <source>
        <dbReference type="EnsemblMetazoa" id="G12013.1:cds"/>
    </source>
</evidence>
<dbReference type="Pfam" id="PF21235">
    <property type="entry name" value="UBA_ARI1"/>
    <property type="match status" value="1"/>
</dbReference>
<feature type="region of interest" description="Disordered" evidence="1">
    <location>
        <begin position="1"/>
        <end position="23"/>
    </location>
</feature>
<sequence>MDSDDGFMDYEEQSGDEEISEEDDDFVEMGLEAEPSTTQDKRDAEDFPYEVLPADQIVQFMVDCIKEVNAVVQIPSTVTRILLNHFNGTKRS</sequence>
<evidence type="ECO:0000259" key="2">
    <source>
        <dbReference type="Pfam" id="PF21235"/>
    </source>
</evidence>
<organism evidence="3 4">
    <name type="scientific">Magallana gigas</name>
    <name type="common">Pacific oyster</name>
    <name type="synonym">Crassostrea gigas</name>
    <dbReference type="NCBI Taxonomy" id="29159"/>
    <lineage>
        <taxon>Eukaryota</taxon>
        <taxon>Metazoa</taxon>
        <taxon>Spiralia</taxon>
        <taxon>Lophotrochozoa</taxon>
        <taxon>Mollusca</taxon>
        <taxon>Bivalvia</taxon>
        <taxon>Autobranchia</taxon>
        <taxon>Pteriomorphia</taxon>
        <taxon>Ostreida</taxon>
        <taxon>Ostreoidea</taxon>
        <taxon>Ostreidae</taxon>
        <taxon>Magallana</taxon>
    </lineage>
</organism>
<evidence type="ECO:0000313" key="4">
    <source>
        <dbReference type="Proteomes" id="UP000005408"/>
    </source>
</evidence>
<dbReference type="OrthoDB" id="10009520at2759"/>
<evidence type="ECO:0000256" key="1">
    <source>
        <dbReference type="SAM" id="MobiDB-lite"/>
    </source>
</evidence>
<name>A0A8W8I271_MAGGI</name>
<reference evidence="3" key="1">
    <citation type="submission" date="2022-08" db="UniProtKB">
        <authorList>
            <consortium name="EnsemblMetazoa"/>
        </authorList>
    </citation>
    <scope>IDENTIFICATION</scope>
    <source>
        <strain evidence="3">05x7-T-G4-1.051#20</strain>
    </source>
</reference>
<dbReference type="EnsemblMetazoa" id="G12013.1">
    <property type="protein sequence ID" value="G12013.1:cds"/>
    <property type="gene ID" value="G12013"/>
</dbReference>
<keyword evidence="4" id="KW-1185">Reference proteome</keyword>
<feature type="domain" description="E3 ubiquitin-protein ligase ARIH1-like UBA-like" evidence="2">
    <location>
        <begin position="59"/>
        <end position="87"/>
    </location>
</feature>
<dbReference type="OMA" id="HKTYSRN"/>